<dbReference type="Gene3D" id="3.30.360.10">
    <property type="entry name" value="Dihydrodipicolinate Reductase, domain 2"/>
    <property type="match status" value="1"/>
</dbReference>
<dbReference type="PANTHER" id="PTHR43377">
    <property type="entry name" value="BILIVERDIN REDUCTASE A"/>
    <property type="match status" value="1"/>
</dbReference>
<dbReference type="Pfam" id="PF02894">
    <property type="entry name" value="GFO_IDH_MocA_C"/>
    <property type="match status" value="1"/>
</dbReference>
<dbReference type="SUPFAM" id="SSF51735">
    <property type="entry name" value="NAD(P)-binding Rossmann-fold domains"/>
    <property type="match status" value="1"/>
</dbReference>
<organism evidence="3 4">
    <name type="scientific">Basidiobolus ranarum</name>
    <dbReference type="NCBI Taxonomy" id="34480"/>
    <lineage>
        <taxon>Eukaryota</taxon>
        <taxon>Fungi</taxon>
        <taxon>Fungi incertae sedis</taxon>
        <taxon>Zoopagomycota</taxon>
        <taxon>Entomophthoromycotina</taxon>
        <taxon>Basidiobolomycetes</taxon>
        <taxon>Basidiobolales</taxon>
        <taxon>Basidiobolaceae</taxon>
        <taxon>Basidiobolus</taxon>
    </lineage>
</organism>
<dbReference type="SUPFAM" id="SSF55347">
    <property type="entry name" value="Glyceraldehyde-3-phosphate dehydrogenase-like, C-terminal domain"/>
    <property type="match status" value="1"/>
</dbReference>
<name>A0ABR2WP24_9FUNG</name>
<proteinExistence type="predicted"/>
<dbReference type="InterPro" id="IPR004104">
    <property type="entry name" value="Gfo/Idh/MocA-like_OxRdtase_C"/>
</dbReference>
<dbReference type="InterPro" id="IPR036291">
    <property type="entry name" value="NAD(P)-bd_dom_sf"/>
</dbReference>
<feature type="domain" description="Gfo/Idh/MocA-like oxidoreductase N-terminal" evidence="1">
    <location>
        <begin position="17"/>
        <end position="137"/>
    </location>
</feature>
<evidence type="ECO:0000259" key="2">
    <source>
        <dbReference type="Pfam" id="PF02894"/>
    </source>
</evidence>
<keyword evidence="4" id="KW-1185">Reference proteome</keyword>
<dbReference type="EMBL" id="JASJQH010000696">
    <property type="protein sequence ID" value="KAK9763236.1"/>
    <property type="molecule type" value="Genomic_DNA"/>
</dbReference>
<protein>
    <recommendedName>
        <fullName evidence="5">NAD(P)-binding protein</fullName>
    </recommendedName>
</protein>
<dbReference type="InterPro" id="IPR051450">
    <property type="entry name" value="Gfo/Idh/MocA_Oxidoreductases"/>
</dbReference>
<evidence type="ECO:0000259" key="1">
    <source>
        <dbReference type="Pfam" id="PF01408"/>
    </source>
</evidence>
<comment type="caution">
    <text evidence="3">The sequence shown here is derived from an EMBL/GenBank/DDBJ whole genome shotgun (WGS) entry which is preliminary data.</text>
</comment>
<dbReference type="Gene3D" id="3.40.50.720">
    <property type="entry name" value="NAD(P)-binding Rossmann-like Domain"/>
    <property type="match status" value="1"/>
</dbReference>
<dbReference type="Pfam" id="PF01408">
    <property type="entry name" value="GFO_IDH_MocA"/>
    <property type="match status" value="1"/>
</dbReference>
<accession>A0ABR2WP24</accession>
<evidence type="ECO:0008006" key="5">
    <source>
        <dbReference type="Google" id="ProtNLM"/>
    </source>
</evidence>
<dbReference type="PANTHER" id="PTHR43377:SF12">
    <property type="entry name" value="BINDING ROSSMANN FOLD OXIDOREDUCTASE, PUTATIVE (AFU_ORTHOLOGUE AFUA_3G11840)-RELATED"/>
    <property type="match status" value="1"/>
</dbReference>
<evidence type="ECO:0000313" key="4">
    <source>
        <dbReference type="Proteomes" id="UP001479436"/>
    </source>
</evidence>
<dbReference type="InterPro" id="IPR000683">
    <property type="entry name" value="Gfo/Idh/MocA-like_OxRdtase_N"/>
</dbReference>
<sequence>MLSQDTNLTPATPITLTILGAGQRGYIYASFALKYPNWLRIVAVAEPNQIRREEMAQQHGIAPENVVSDWRDLVNRPQLSDAVAICLLDNLHCAACVAFANHKYHILLEKPMATTMDDCLKITDAVSRAGTLFAVSHVLRYTLLNKAIKKILDEGTIGQVINIQHLEPVGFYHFAHSFVRGNWKNEGESTFSLMSKSCHDIDLIAWFMGVPCERVSSFGSLTHFKPSGKPIAAGSATRCLSCPVANQCPYDAKKIYLNPVIESGLTTWPVSVITEIPDIENVTRALEEGPYGRCAYECDNDVVDQQAMNMDFTGGATAAFSMVATTEALCERKTRIFGTLGQLEADADTNELRWFDFVKRERKVFYPYEEDPESAKSGHGGGDFAFLRTFLNAIVRKEQKGMPSVQETLNSHIYVFAGEHARRTGTVVNVEEYRQLHMKQMLTQSSTSTTNEDI</sequence>
<dbReference type="Proteomes" id="UP001479436">
    <property type="component" value="Unassembled WGS sequence"/>
</dbReference>
<gene>
    <name evidence="3" type="ORF">K7432_010279</name>
</gene>
<feature type="domain" description="Gfo/Idh/MocA-like oxidoreductase C-terminal" evidence="2">
    <location>
        <begin position="149"/>
        <end position="429"/>
    </location>
</feature>
<evidence type="ECO:0000313" key="3">
    <source>
        <dbReference type="EMBL" id="KAK9763236.1"/>
    </source>
</evidence>
<reference evidence="3 4" key="1">
    <citation type="submission" date="2023-04" db="EMBL/GenBank/DDBJ databases">
        <title>Genome of Basidiobolus ranarum AG-B5.</title>
        <authorList>
            <person name="Stajich J.E."/>
            <person name="Carter-House D."/>
            <person name="Gryganskyi A."/>
        </authorList>
    </citation>
    <scope>NUCLEOTIDE SEQUENCE [LARGE SCALE GENOMIC DNA]</scope>
    <source>
        <strain evidence="3 4">AG-B5</strain>
    </source>
</reference>